<keyword evidence="3" id="KW-1185">Reference proteome</keyword>
<reference evidence="2 3" key="1">
    <citation type="submission" date="2012-06" db="EMBL/GenBank/DDBJ databases">
        <title>Complete genome of Terriglobus roseus DSM 18391.</title>
        <authorList>
            <consortium name="US DOE Joint Genome Institute (JGI-PGF)"/>
            <person name="Lucas S."/>
            <person name="Copeland A."/>
            <person name="Lapidus A."/>
            <person name="Glavina del Rio T."/>
            <person name="Dalin E."/>
            <person name="Tice H."/>
            <person name="Bruce D."/>
            <person name="Goodwin L."/>
            <person name="Pitluck S."/>
            <person name="Peters L."/>
            <person name="Mikhailova N."/>
            <person name="Munk A.C.C."/>
            <person name="Kyrpides N."/>
            <person name="Mavromatis K."/>
            <person name="Ivanova N."/>
            <person name="Brettin T."/>
            <person name="Detter J.C."/>
            <person name="Han C."/>
            <person name="Larimer F."/>
            <person name="Land M."/>
            <person name="Hauser L."/>
            <person name="Markowitz V."/>
            <person name="Cheng J.-F."/>
            <person name="Hugenholtz P."/>
            <person name="Woyke T."/>
            <person name="Wu D."/>
            <person name="Brambilla E."/>
            <person name="Klenk H.-P."/>
            <person name="Eisen J.A."/>
        </authorList>
    </citation>
    <scope>NUCLEOTIDE SEQUENCE [LARGE SCALE GENOMIC DNA]</scope>
    <source>
        <strain evidence="2">DSM 18391</strain>
        <strain evidence="3">DSM 18391 / NRRL B-41598 / KBS 63</strain>
    </source>
</reference>
<organism evidence="2 3">
    <name type="scientific">Terriglobus roseus (strain DSM 18391 / NRRL B-41598 / KBS 63)</name>
    <dbReference type="NCBI Taxonomy" id="926566"/>
    <lineage>
        <taxon>Bacteria</taxon>
        <taxon>Pseudomonadati</taxon>
        <taxon>Acidobacteriota</taxon>
        <taxon>Terriglobia</taxon>
        <taxon>Terriglobales</taxon>
        <taxon>Acidobacteriaceae</taxon>
        <taxon>Terriglobus</taxon>
    </lineage>
</organism>
<gene>
    <name evidence="1" type="ordered locus">Terro_2256</name>
    <name evidence="2" type="ordered locus">Terro_2620</name>
</gene>
<dbReference type="STRING" id="926566.Terro_2256"/>
<evidence type="ECO:0000313" key="2">
    <source>
        <dbReference type="EMBL" id="AFL88860.1"/>
    </source>
</evidence>
<evidence type="ECO:0000313" key="1">
    <source>
        <dbReference type="EMBL" id="AFL88520.1"/>
    </source>
</evidence>
<protein>
    <submittedName>
        <fullName evidence="2">Uncharacterized protein</fullName>
    </submittedName>
</protein>
<dbReference type="EMBL" id="CP003379">
    <property type="protein sequence ID" value="AFL88860.1"/>
    <property type="molecule type" value="Genomic_DNA"/>
</dbReference>
<dbReference type="HOGENOM" id="CLU_2276112_0_0_0"/>
<accession>I3ZHZ2</accession>
<proteinExistence type="predicted"/>
<dbReference type="KEGG" id="trs:Terro_2620"/>
<dbReference type="AlphaFoldDB" id="I3ZHZ2"/>
<sequence length="102" mass="10873">MSAAVVTLVSLRSKVAFPCGMQPDRAPDSLGKSQLCATLSAHKDNPQHGLHPYLALPAMREITAPRHTLFMPALPATGLHEGGYAESPLGITKERNHPCSTC</sequence>
<dbReference type="KEGG" id="trs:Terro_2256"/>
<evidence type="ECO:0000313" key="3">
    <source>
        <dbReference type="Proteomes" id="UP000006056"/>
    </source>
</evidence>
<name>I3ZHZ2_TERRK</name>
<dbReference type="Proteomes" id="UP000006056">
    <property type="component" value="Chromosome"/>
</dbReference>
<dbReference type="EMBL" id="CP003379">
    <property type="protein sequence ID" value="AFL88520.1"/>
    <property type="molecule type" value="Genomic_DNA"/>
</dbReference>